<dbReference type="InterPro" id="IPR006015">
    <property type="entry name" value="Universal_stress_UspA"/>
</dbReference>
<evidence type="ECO:0000313" key="4">
    <source>
        <dbReference type="Proteomes" id="UP000199529"/>
    </source>
</evidence>
<name>A0A1H3E9R1_9PSEU</name>
<dbReference type="STRING" id="418495.SAMN05216215_1014158"/>
<dbReference type="InterPro" id="IPR006016">
    <property type="entry name" value="UspA"/>
</dbReference>
<dbReference type="AlphaFoldDB" id="A0A1H3E9R1"/>
<dbReference type="PANTHER" id="PTHR46268:SF6">
    <property type="entry name" value="UNIVERSAL STRESS PROTEIN UP12"/>
    <property type="match status" value="1"/>
</dbReference>
<organism evidence="3 4">
    <name type="scientific">Saccharopolyspora shandongensis</name>
    <dbReference type="NCBI Taxonomy" id="418495"/>
    <lineage>
        <taxon>Bacteria</taxon>
        <taxon>Bacillati</taxon>
        <taxon>Actinomycetota</taxon>
        <taxon>Actinomycetes</taxon>
        <taxon>Pseudonocardiales</taxon>
        <taxon>Pseudonocardiaceae</taxon>
        <taxon>Saccharopolyspora</taxon>
    </lineage>
</organism>
<dbReference type="Proteomes" id="UP000199529">
    <property type="component" value="Unassembled WGS sequence"/>
</dbReference>
<protein>
    <submittedName>
        <fullName evidence="3">Nucleotide-binding universal stress protein, UspA family</fullName>
    </submittedName>
</protein>
<accession>A0A1H3E9R1</accession>
<keyword evidence="4" id="KW-1185">Reference proteome</keyword>
<comment type="similarity">
    <text evidence="1">Belongs to the universal stress protein A family.</text>
</comment>
<evidence type="ECO:0000256" key="1">
    <source>
        <dbReference type="ARBA" id="ARBA00008791"/>
    </source>
</evidence>
<feature type="domain" description="UspA" evidence="2">
    <location>
        <begin position="3"/>
        <end position="123"/>
    </location>
</feature>
<sequence>MRCVLAGVDGSTEAATAALWAAGEAALRGAPLRLVAVVAGGDNSQARDIVRDAGEWCRREHREIDVAEEVVRGFPPAELVRESVDAQLVVVGSRGRGAVAETLLGSVSRAVAERASCPAVVVPRCRTSFALGPVVLGVADPPLGAAAVAFAFAEAALRSTSLLAVHVWRPVAGRHSRIEAETRATRSAVDDVRSGLAVDLAGWTTKYPDVQPGLDVRYGEPAGELCRAASSAQLLVLGHRGTVFGFGSVAHGVLHRADCPVVIVGETHHGEDVVFFDERRRADEGQDRQDADSAP</sequence>
<dbReference type="InterPro" id="IPR014729">
    <property type="entry name" value="Rossmann-like_a/b/a_fold"/>
</dbReference>
<dbReference type="PANTHER" id="PTHR46268">
    <property type="entry name" value="STRESS RESPONSE PROTEIN NHAX"/>
    <property type="match status" value="1"/>
</dbReference>
<dbReference type="Pfam" id="PF00582">
    <property type="entry name" value="Usp"/>
    <property type="match status" value="2"/>
</dbReference>
<dbReference type="Gene3D" id="3.40.50.620">
    <property type="entry name" value="HUPs"/>
    <property type="match status" value="2"/>
</dbReference>
<dbReference type="SUPFAM" id="SSF52402">
    <property type="entry name" value="Adenine nucleotide alpha hydrolases-like"/>
    <property type="match status" value="2"/>
</dbReference>
<dbReference type="OrthoDB" id="3404132at2"/>
<gene>
    <name evidence="3" type="ORF">SAMN05216215_1014158</name>
</gene>
<dbReference type="PRINTS" id="PR01438">
    <property type="entry name" value="UNVRSLSTRESS"/>
</dbReference>
<evidence type="ECO:0000259" key="2">
    <source>
        <dbReference type="Pfam" id="PF00582"/>
    </source>
</evidence>
<reference evidence="4" key="1">
    <citation type="submission" date="2016-10" db="EMBL/GenBank/DDBJ databases">
        <authorList>
            <person name="Varghese N."/>
            <person name="Submissions S."/>
        </authorList>
    </citation>
    <scope>NUCLEOTIDE SEQUENCE [LARGE SCALE GENOMIC DNA]</scope>
    <source>
        <strain evidence="4">CGMCC 4.3530</strain>
    </source>
</reference>
<dbReference type="EMBL" id="FNOK01000014">
    <property type="protein sequence ID" value="SDX75411.1"/>
    <property type="molecule type" value="Genomic_DNA"/>
</dbReference>
<evidence type="ECO:0000313" key="3">
    <source>
        <dbReference type="EMBL" id="SDX75411.1"/>
    </source>
</evidence>
<proteinExistence type="inferred from homology"/>
<feature type="domain" description="UspA" evidence="2">
    <location>
        <begin position="133"/>
        <end position="264"/>
    </location>
</feature>